<feature type="transmembrane region" description="Helical" evidence="8">
    <location>
        <begin position="262"/>
        <end position="281"/>
    </location>
</feature>
<dbReference type="InterPro" id="IPR036259">
    <property type="entry name" value="MFS_trans_sf"/>
</dbReference>
<feature type="transmembrane region" description="Helical" evidence="8">
    <location>
        <begin position="503"/>
        <end position="522"/>
    </location>
</feature>
<keyword evidence="6 8" id="KW-0472">Membrane</keyword>
<feature type="transmembrane region" description="Helical" evidence="8">
    <location>
        <begin position="45"/>
        <end position="62"/>
    </location>
</feature>
<dbReference type="Gene3D" id="1.20.1250.20">
    <property type="entry name" value="MFS general substrate transporter like domains"/>
    <property type="match status" value="2"/>
</dbReference>
<accession>A0ABW6CU48</accession>
<feature type="transmembrane region" description="Helical" evidence="8">
    <location>
        <begin position="196"/>
        <end position="215"/>
    </location>
</feature>
<dbReference type="RefSeq" id="WP_377371831.1">
    <property type="nucleotide sequence ID" value="NZ_JAOTJD010000069.1"/>
</dbReference>
<dbReference type="PROSITE" id="PS01022">
    <property type="entry name" value="PTR2_1"/>
    <property type="match status" value="1"/>
</dbReference>
<feature type="transmembrane region" description="Helical" evidence="8">
    <location>
        <begin position="590"/>
        <end position="612"/>
    </location>
</feature>
<sequence>MNLVVMLGIVVTIVTGLPVLLQMLKHHPRGLIILFFAEMWERFSYYGMRAILIFYLTQHLLFDQATASAQYGSYTALVYLLPLLGGLLADRYLGTRKAVAFGALLLVAGHGMMAYEGRPATQNLVYAGQSYEVAATGRVDARQVHLNVGGKPYEFGPAEGGGLEIKGLGEAGPLPQVLPKDSFKMETTQDQSGVNAFYLAVSLIIMGVGFLKPNISTIVGQLYPQGDPRRDSGFTLYYYGINLGAFWASILCGLLGQTVGWWAGFGLAGVGMALGFIVFVLGKKHLDGKGEPPNPELLARPLLGPINREWLIYIAAILGVGLVWLLVPHSDMVDTALIVSTLASIAVIAAVIVMGCKTWVERQRMMLAVILIFGAVVFFTLFEQAGSSLNLFASTNVDMTITSQAVTFLGIPVGTPDQIRAIGLDPASVFFIDSSIGAAQTQSFNAAFILIFAPVFAALWAYLARRNLDLNPTMKFGLGLVQVGLGFLVVVWGAGLADSAFRVPLMLLGFLYLLHTTGELFLSPVGLSEITKLSLPSVASFMMAVWFLSSSIAAKVGGKIAGLMGTESIGGQVLDPQAALAASLNGFTTLGWAGVGCGVFFVLISFLVRGWAHGEEVSAKPE</sequence>
<feature type="transmembrane region" description="Helical" evidence="8">
    <location>
        <begin position="333"/>
        <end position="353"/>
    </location>
</feature>
<evidence type="ECO:0000313" key="9">
    <source>
        <dbReference type="EMBL" id="MFD3266590.1"/>
    </source>
</evidence>
<keyword evidence="4" id="KW-0653">Protein transport</keyword>
<feature type="transmembrane region" description="Helical" evidence="8">
    <location>
        <begin position="534"/>
        <end position="554"/>
    </location>
</feature>
<evidence type="ECO:0000256" key="6">
    <source>
        <dbReference type="ARBA" id="ARBA00023136"/>
    </source>
</evidence>
<feature type="transmembrane region" description="Helical" evidence="8">
    <location>
        <begin position="236"/>
        <end position="256"/>
    </location>
</feature>
<proteinExistence type="inferred from homology"/>
<keyword evidence="10" id="KW-1185">Reference proteome</keyword>
<comment type="similarity">
    <text evidence="2 7">Belongs to the major facilitator superfamily. Proton-dependent oligopeptide transporter (POT/PTR) (TC 2.A.17) family.</text>
</comment>
<dbReference type="PANTHER" id="PTHR11654">
    <property type="entry name" value="OLIGOPEPTIDE TRANSPORTER-RELATED"/>
    <property type="match status" value="1"/>
</dbReference>
<organism evidence="9 10">
    <name type="scientific">Phenylobacterium ferrooxidans</name>
    <dbReference type="NCBI Taxonomy" id="2982689"/>
    <lineage>
        <taxon>Bacteria</taxon>
        <taxon>Pseudomonadati</taxon>
        <taxon>Pseudomonadota</taxon>
        <taxon>Alphaproteobacteria</taxon>
        <taxon>Caulobacterales</taxon>
        <taxon>Caulobacteraceae</taxon>
        <taxon>Phenylobacterium</taxon>
    </lineage>
</organism>
<evidence type="ECO:0000256" key="1">
    <source>
        <dbReference type="ARBA" id="ARBA00004141"/>
    </source>
</evidence>
<feature type="transmembrane region" description="Helical" evidence="8">
    <location>
        <begin position="6"/>
        <end position="24"/>
    </location>
</feature>
<gene>
    <name evidence="9" type="ORF">OCL97_21840</name>
</gene>
<dbReference type="InterPro" id="IPR000109">
    <property type="entry name" value="POT_fam"/>
</dbReference>
<reference evidence="9 10" key="1">
    <citation type="submission" date="2022-09" db="EMBL/GenBank/DDBJ databases">
        <title>New species of Phenylobacterium.</title>
        <authorList>
            <person name="Mieszkin S."/>
        </authorList>
    </citation>
    <scope>NUCLEOTIDE SEQUENCE [LARGE SCALE GENOMIC DNA]</scope>
    <source>
        <strain evidence="9 10">HK31-G</strain>
    </source>
</reference>
<dbReference type="InterPro" id="IPR005279">
    <property type="entry name" value="Dipep/tripep_permease"/>
</dbReference>
<dbReference type="PROSITE" id="PS01023">
    <property type="entry name" value="PTR2_2"/>
    <property type="match status" value="1"/>
</dbReference>
<keyword evidence="4" id="KW-0571">Peptide transport</keyword>
<keyword evidence="5 8" id="KW-1133">Transmembrane helix</keyword>
<dbReference type="EMBL" id="JAOTJD010000069">
    <property type="protein sequence ID" value="MFD3266590.1"/>
    <property type="molecule type" value="Genomic_DNA"/>
</dbReference>
<comment type="subcellular location">
    <subcellularLocation>
        <location evidence="1 7">Membrane</location>
        <topology evidence="1 7">Multi-pass membrane protein</topology>
    </subcellularLocation>
</comment>
<name>A0ABW6CU48_9CAUL</name>
<dbReference type="NCBIfam" id="TIGR00924">
    <property type="entry name" value="yjdL_sub1_fam"/>
    <property type="match status" value="1"/>
</dbReference>
<feature type="transmembrane region" description="Helical" evidence="8">
    <location>
        <begin position="476"/>
        <end position="497"/>
    </location>
</feature>
<dbReference type="Proteomes" id="UP001598130">
    <property type="component" value="Unassembled WGS sequence"/>
</dbReference>
<keyword evidence="3 7" id="KW-0812">Transmembrane</keyword>
<evidence type="ECO:0000256" key="7">
    <source>
        <dbReference type="RuleBase" id="RU003755"/>
    </source>
</evidence>
<evidence type="ECO:0000313" key="10">
    <source>
        <dbReference type="Proteomes" id="UP001598130"/>
    </source>
</evidence>
<comment type="caution">
    <text evidence="9">The sequence shown here is derived from an EMBL/GenBank/DDBJ whole genome shotgun (WGS) entry which is preliminary data.</text>
</comment>
<dbReference type="InterPro" id="IPR018456">
    <property type="entry name" value="PTR2_symporter_CS"/>
</dbReference>
<feature type="transmembrane region" description="Helical" evidence="8">
    <location>
        <begin position="365"/>
        <end position="382"/>
    </location>
</feature>
<evidence type="ECO:0000256" key="5">
    <source>
        <dbReference type="ARBA" id="ARBA00022989"/>
    </source>
</evidence>
<evidence type="ECO:0000256" key="3">
    <source>
        <dbReference type="ARBA" id="ARBA00022692"/>
    </source>
</evidence>
<feature type="transmembrane region" description="Helical" evidence="8">
    <location>
        <begin position="310"/>
        <end position="327"/>
    </location>
</feature>
<feature type="transmembrane region" description="Helical" evidence="8">
    <location>
        <begin position="68"/>
        <end position="89"/>
    </location>
</feature>
<evidence type="ECO:0000256" key="4">
    <source>
        <dbReference type="ARBA" id="ARBA00022856"/>
    </source>
</evidence>
<dbReference type="CDD" id="cd17346">
    <property type="entry name" value="MFS_DtpA_like"/>
    <property type="match status" value="1"/>
</dbReference>
<keyword evidence="7" id="KW-0813">Transport</keyword>
<dbReference type="SUPFAM" id="SSF103473">
    <property type="entry name" value="MFS general substrate transporter"/>
    <property type="match status" value="1"/>
</dbReference>
<evidence type="ECO:0000256" key="8">
    <source>
        <dbReference type="SAM" id="Phobius"/>
    </source>
</evidence>
<evidence type="ECO:0000256" key="2">
    <source>
        <dbReference type="ARBA" id="ARBA00005982"/>
    </source>
</evidence>
<feature type="transmembrane region" description="Helical" evidence="8">
    <location>
        <begin position="98"/>
        <end position="115"/>
    </location>
</feature>
<protein>
    <submittedName>
        <fullName evidence="9">Oligopeptide:H+ symporter</fullName>
    </submittedName>
</protein>
<dbReference type="Pfam" id="PF00854">
    <property type="entry name" value="PTR2"/>
    <property type="match status" value="2"/>
</dbReference>
<feature type="transmembrane region" description="Helical" evidence="8">
    <location>
        <begin position="444"/>
        <end position="464"/>
    </location>
</feature>